<dbReference type="RefSeq" id="WP_145369879.1">
    <property type="nucleotide sequence ID" value="NZ_CP036275.1"/>
</dbReference>
<dbReference type="PANTHER" id="PTHR13318:SF105">
    <property type="entry name" value="F-BOX_LRR-REPEAT PROTEIN 3"/>
    <property type="match status" value="1"/>
</dbReference>
<dbReference type="Pfam" id="PF25372">
    <property type="entry name" value="DUF7885"/>
    <property type="match status" value="1"/>
</dbReference>
<keyword evidence="3" id="KW-1185">Reference proteome</keyword>
<reference evidence="2 3" key="1">
    <citation type="submission" date="2019-02" db="EMBL/GenBank/DDBJ databases">
        <title>Deep-cultivation of Planctomycetes and their phenomic and genomic characterization uncovers novel biology.</title>
        <authorList>
            <person name="Wiegand S."/>
            <person name="Jogler M."/>
            <person name="Boedeker C."/>
            <person name="Pinto D."/>
            <person name="Vollmers J."/>
            <person name="Rivas-Marin E."/>
            <person name="Kohn T."/>
            <person name="Peeters S.H."/>
            <person name="Heuer A."/>
            <person name="Rast P."/>
            <person name="Oberbeckmann S."/>
            <person name="Bunk B."/>
            <person name="Jeske O."/>
            <person name="Meyerdierks A."/>
            <person name="Storesund J.E."/>
            <person name="Kallscheuer N."/>
            <person name="Luecker S."/>
            <person name="Lage O.M."/>
            <person name="Pohl T."/>
            <person name="Merkel B.J."/>
            <person name="Hornburger P."/>
            <person name="Mueller R.-W."/>
            <person name="Bruemmer F."/>
            <person name="Labrenz M."/>
            <person name="Spormann A.M."/>
            <person name="Op den Camp H."/>
            <person name="Overmann J."/>
            <person name="Amann R."/>
            <person name="Jetten M.S.M."/>
            <person name="Mascher T."/>
            <person name="Medema M.H."/>
            <person name="Devos D.P."/>
            <person name="Kaster A.-K."/>
            <person name="Ovreas L."/>
            <person name="Rohde M."/>
            <person name="Galperin M.Y."/>
            <person name="Jogler C."/>
        </authorList>
    </citation>
    <scope>NUCLEOTIDE SEQUENCE [LARGE SCALE GENOMIC DNA]</scope>
    <source>
        <strain evidence="2 3">Mal4</strain>
    </source>
</reference>
<evidence type="ECO:0000259" key="1">
    <source>
        <dbReference type="Pfam" id="PF25372"/>
    </source>
</evidence>
<dbReference type="PANTHER" id="PTHR13318">
    <property type="entry name" value="PARTNER OF PAIRED, ISOFORM B-RELATED"/>
    <property type="match status" value="1"/>
</dbReference>
<accession>A0A517Z827</accession>
<dbReference type="GO" id="GO:0031146">
    <property type="term" value="P:SCF-dependent proteasomal ubiquitin-dependent protein catabolic process"/>
    <property type="evidence" value="ECO:0007669"/>
    <property type="project" value="TreeGrafter"/>
</dbReference>
<dbReference type="EMBL" id="CP036275">
    <property type="protein sequence ID" value="QDU38615.1"/>
    <property type="molecule type" value="Genomic_DNA"/>
</dbReference>
<name>A0A517Z827_9PLAN</name>
<dbReference type="Gene3D" id="3.80.10.10">
    <property type="entry name" value="Ribonuclease Inhibitor"/>
    <property type="match status" value="2"/>
</dbReference>
<feature type="domain" description="F-box/LRR-repeat protein 15-like leucin rich repeat" evidence="1">
    <location>
        <begin position="206"/>
        <end position="263"/>
    </location>
</feature>
<dbReference type="InterPro" id="IPR057207">
    <property type="entry name" value="FBXL15_LRR"/>
</dbReference>
<evidence type="ECO:0000313" key="3">
    <source>
        <dbReference type="Proteomes" id="UP000320496"/>
    </source>
</evidence>
<dbReference type="AlphaFoldDB" id="A0A517Z827"/>
<dbReference type="GO" id="GO:0019005">
    <property type="term" value="C:SCF ubiquitin ligase complex"/>
    <property type="evidence" value="ECO:0007669"/>
    <property type="project" value="TreeGrafter"/>
</dbReference>
<organism evidence="2 3">
    <name type="scientific">Maioricimonas rarisocia</name>
    <dbReference type="NCBI Taxonomy" id="2528026"/>
    <lineage>
        <taxon>Bacteria</taxon>
        <taxon>Pseudomonadati</taxon>
        <taxon>Planctomycetota</taxon>
        <taxon>Planctomycetia</taxon>
        <taxon>Planctomycetales</taxon>
        <taxon>Planctomycetaceae</taxon>
        <taxon>Maioricimonas</taxon>
    </lineage>
</organism>
<evidence type="ECO:0000313" key="2">
    <source>
        <dbReference type="EMBL" id="QDU38615.1"/>
    </source>
</evidence>
<dbReference type="SUPFAM" id="SSF52047">
    <property type="entry name" value="RNI-like"/>
    <property type="match status" value="1"/>
</dbReference>
<dbReference type="KEGG" id="mri:Mal4_29440"/>
<proteinExistence type="predicted"/>
<protein>
    <submittedName>
        <fullName evidence="2">Leucine Rich repeats (2 copies)</fullName>
    </submittedName>
</protein>
<dbReference type="Proteomes" id="UP000320496">
    <property type="component" value="Chromosome"/>
</dbReference>
<gene>
    <name evidence="2" type="ORF">Mal4_29440</name>
</gene>
<sequence>MTTHFAAGPEPLPRRAIAVLASLCGSCLLVVALATPSPERPRAGWIERHLSADEQVRVRKLAEAIVARQGAIVDAPEELCRRIRRLSIREAAALGTMLLDGGHPDPAAWLSLPHNRETAALTRLQELQRRIGYGEAGITYLETAVRGPQRLRDMVGEELLTEVTGAALLAFYDGGIPAATDFSDEDVVTLTRLPGLEWIHADWSKLTDAGVVRLASLPRLTELRIAGADVGDRSLEVLGRQKTLRVLDVSGAKRVTDAGMAALAASRQLEVLNLSGTGITSRSLPTISRFRRLRELALSDTAVREGLWRLGVLKRLERLELGGLGSRDEPLTAADFEFLSKLRNLKSLSVADTWTRQLTVVELPNLVHLYLGSPMLRDLTLENLPQVQSLRVLPDPGAAEPFRLESLSIGRMASLLQV</sequence>
<dbReference type="InterPro" id="IPR032675">
    <property type="entry name" value="LRR_dom_sf"/>
</dbReference>
<dbReference type="OrthoDB" id="255109at2"/>